<dbReference type="OrthoDB" id="4244669at2"/>
<name>A0A5P2C6D7_STRVZ</name>
<evidence type="ECO:0000313" key="2">
    <source>
        <dbReference type="Proteomes" id="UP000322927"/>
    </source>
</evidence>
<dbReference type="AlphaFoldDB" id="A0A5P2C6D7"/>
<dbReference type="Proteomes" id="UP000322927">
    <property type="component" value="Chromosome"/>
</dbReference>
<protein>
    <submittedName>
        <fullName evidence="1">Uncharacterized protein</fullName>
    </submittedName>
</protein>
<sequence>MTLDKNTIVTPVTHKAKDGLRPFGRVVSYGEAVPFGEQLNMVLWDGMRKPLPYYDDELAIVD</sequence>
<gene>
    <name evidence="1" type="ORF">DEJ48_36900</name>
</gene>
<organism evidence="1 2">
    <name type="scientific">Streptomyces venezuelae</name>
    <dbReference type="NCBI Taxonomy" id="54571"/>
    <lineage>
        <taxon>Bacteria</taxon>
        <taxon>Bacillati</taxon>
        <taxon>Actinomycetota</taxon>
        <taxon>Actinomycetes</taxon>
        <taxon>Kitasatosporales</taxon>
        <taxon>Streptomycetaceae</taxon>
        <taxon>Streptomyces</taxon>
    </lineage>
</organism>
<accession>A0A5P2C6D7</accession>
<reference evidence="1 2" key="1">
    <citation type="submission" date="2018-05" db="EMBL/GenBank/DDBJ databases">
        <title>Streptomyces venezuelae.</title>
        <authorList>
            <person name="Kim W."/>
            <person name="Lee N."/>
            <person name="Cho B.-K."/>
        </authorList>
    </citation>
    <scope>NUCLEOTIDE SEQUENCE [LARGE SCALE GENOMIC DNA]</scope>
    <source>
        <strain evidence="1 2">ATCC 14584</strain>
    </source>
</reference>
<dbReference type="EMBL" id="CP029192">
    <property type="protein sequence ID" value="QES38264.1"/>
    <property type="molecule type" value="Genomic_DNA"/>
</dbReference>
<dbReference type="RefSeq" id="WP_150220456.1">
    <property type="nucleotide sequence ID" value="NZ_CP029192.1"/>
</dbReference>
<evidence type="ECO:0000313" key="1">
    <source>
        <dbReference type="EMBL" id="QES38264.1"/>
    </source>
</evidence>
<proteinExistence type="predicted"/>